<dbReference type="AlphaFoldDB" id="A0A8J9X4H3"/>
<name>A0A8J9X4H3_PHATR</name>
<dbReference type="EMBL" id="OU594943">
    <property type="protein sequence ID" value="CAG9284367.1"/>
    <property type="molecule type" value="Genomic_DNA"/>
</dbReference>
<evidence type="ECO:0000256" key="1">
    <source>
        <dbReference type="SAM" id="MobiDB-lite"/>
    </source>
</evidence>
<evidence type="ECO:0000313" key="2">
    <source>
        <dbReference type="EMBL" id="CAG9284367.1"/>
    </source>
</evidence>
<accession>A0A8J9X4H3</accession>
<gene>
    <name evidence="2" type="ORF">PTTT1_LOCUS25728</name>
</gene>
<evidence type="ECO:0008006" key="3">
    <source>
        <dbReference type="Google" id="ProtNLM"/>
    </source>
</evidence>
<proteinExistence type="predicted"/>
<organism evidence="2">
    <name type="scientific">Phaeodactylum tricornutum</name>
    <name type="common">Diatom</name>
    <dbReference type="NCBI Taxonomy" id="2850"/>
    <lineage>
        <taxon>Eukaryota</taxon>
        <taxon>Sar</taxon>
        <taxon>Stramenopiles</taxon>
        <taxon>Ochrophyta</taxon>
        <taxon>Bacillariophyta</taxon>
        <taxon>Bacillariophyceae</taxon>
        <taxon>Bacillariophycidae</taxon>
        <taxon>Naviculales</taxon>
        <taxon>Phaeodactylaceae</taxon>
        <taxon>Phaeodactylum</taxon>
    </lineage>
</organism>
<dbReference type="Proteomes" id="UP000836788">
    <property type="component" value="Chromosome 2"/>
</dbReference>
<protein>
    <recommendedName>
        <fullName evidence="3">Mitochondrial import inner membrane translocase subunit TIM22</fullName>
    </recommendedName>
</protein>
<feature type="compositionally biased region" description="Polar residues" evidence="1">
    <location>
        <begin position="56"/>
        <end position="67"/>
    </location>
</feature>
<sequence>MSSWERARYIPWDRIPQTGTNLEEQKERIFRELQRETIEDEFLQQDRHSEQPVVTGKQSTDSAKPFTSNKVPYSNMELLRQAAFGGCLGTITGAVFGFMDGMRTAQESSVLQNASNVAKGRYLMQGTTRSATLFGVFFGGFHILKYGLKVTLDPGDVGEIGVAGAASVGTLFARPAWRPNIPYALMLVAMDGFNLYMRKSS</sequence>
<reference evidence="2" key="1">
    <citation type="submission" date="2022-02" db="EMBL/GenBank/DDBJ databases">
        <authorList>
            <person name="Giguere J D."/>
        </authorList>
    </citation>
    <scope>NUCLEOTIDE SEQUENCE</scope>
    <source>
        <strain evidence="2">CCAP 1055/1</strain>
    </source>
</reference>
<feature type="region of interest" description="Disordered" evidence="1">
    <location>
        <begin position="43"/>
        <end position="67"/>
    </location>
</feature>